<gene>
    <name evidence="16" type="ORF">JBS370_LOCUS11122</name>
    <name evidence="15" type="ORF">JXQ802_LOCUS17127</name>
    <name evidence="14" type="ORF">PYM288_LOCUS11956</name>
    <name evidence="13" type="ORF">ZHD862_LOCUS4163</name>
</gene>
<keyword evidence="6" id="KW-0653">Protein transport</keyword>
<evidence type="ECO:0000313" key="13">
    <source>
        <dbReference type="EMBL" id="CAF0836770.1"/>
    </source>
</evidence>
<dbReference type="PIRSF" id="PIRSF027109">
    <property type="entry name" value="Golgi_SNARE"/>
    <property type="match status" value="1"/>
</dbReference>
<dbReference type="EMBL" id="CAJNOT010000097">
    <property type="protein sequence ID" value="CAF0836770.1"/>
    <property type="molecule type" value="Genomic_DNA"/>
</dbReference>
<dbReference type="EMBL" id="CAJOBD010000842">
    <property type="protein sequence ID" value="CAF3726302.1"/>
    <property type="molecule type" value="Genomic_DNA"/>
</dbReference>
<dbReference type="PANTHER" id="PTHR21094">
    <property type="entry name" value="GOS-28 SNARE- RELATED"/>
    <property type="match status" value="1"/>
</dbReference>
<dbReference type="InterPro" id="IPR023601">
    <property type="entry name" value="Golgi_SNAP_su1"/>
</dbReference>
<name>A0A814L2G0_9BILA</name>
<dbReference type="GO" id="GO:0048219">
    <property type="term" value="P:inter-Golgi cisterna vesicle-mediated transport"/>
    <property type="evidence" value="ECO:0007669"/>
    <property type="project" value="TreeGrafter"/>
</dbReference>
<feature type="transmembrane region" description="Helical" evidence="12">
    <location>
        <begin position="239"/>
        <end position="257"/>
    </location>
</feature>
<keyword evidence="9 12" id="KW-0472">Membrane</keyword>
<dbReference type="AlphaFoldDB" id="A0A814L2G0"/>
<evidence type="ECO:0000313" key="17">
    <source>
        <dbReference type="Proteomes" id="UP000663870"/>
    </source>
</evidence>
<evidence type="ECO:0000313" key="16">
    <source>
        <dbReference type="EMBL" id="CAF3726302.1"/>
    </source>
</evidence>
<dbReference type="GO" id="GO:0006906">
    <property type="term" value="P:vesicle fusion"/>
    <property type="evidence" value="ECO:0007669"/>
    <property type="project" value="TreeGrafter"/>
</dbReference>
<feature type="region of interest" description="Disordered" evidence="11">
    <location>
        <begin position="1"/>
        <end position="35"/>
    </location>
</feature>
<dbReference type="Proteomes" id="UP000663870">
    <property type="component" value="Unassembled WGS sequence"/>
</dbReference>
<sequence length="258" mass="29729">MNRSFGNTYSSAVQSTNSRMSTAPSTEWEDLRKQARQHENEIDTKLMSFSKLCSNYVAHDPNDTSSSSSTCTPSSFETMSIEIEKLLERLSDINKRMSDVVPSLLGPNSAATHTLQRHHEILQDYRREFERTKANIKNFKNREDLLINTNININNSDITSTGLSSRRQDYYLREMNHLNSSHKLMDTNIEIASMVKKDLSDQRKYLLNITNKISTITNRFPLVNNVLQKIKVKKRKDSLVLGFVIGICLIILLLYMFR</sequence>
<dbReference type="PANTHER" id="PTHR21094:SF2">
    <property type="entry name" value="GOLGI SNAP RECEPTOR COMPLEX MEMBER 1"/>
    <property type="match status" value="1"/>
</dbReference>
<dbReference type="EMBL" id="CAJNOH010000213">
    <property type="protein sequence ID" value="CAF0947855.1"/>
    <property type="molecule type" value="Genomic_DNA"/>
</dbReference>
<comment type="subcellular location">
    <subcellularLocation>
        <location evidence="1">Golgi apparatus membrane</location>
        <topology evidence="1">Single-pass type IV membrane protein</topology>
    </subcellularLocation>
</comment>
<dbReference type="GO" id="GO:0000139">
    <property type="term" value="C:Golgi membrane"/>
    <property type="evidence" value="ECO:0007669"/>
    <property type="project" value="UniProtKB-SubCell"/>
</dbReference>
<keyword evidence="4" id="KW-0813">Transport</keyword>
<accession>A0A814L2G0</accession>
<evidence type="ECO:0000256" key="9">
    <source>
        <dbReference type="ARBA" id="ARBA00023136"/>
    </source>
</evidence>
<evidence type="ECO:0000256" key="2">
    <source>
        <dbReference type="ARBA" id="ARBA00008473"/>
    </source>
</evidence>
<evidence type="ECO:0000256" key="3">
    <source>
        <dbReference type="ARBA" id="ARBA00015612"/>
    </source>
</evidence>
<evidence type="ECO:0000256" key="10">
    <source>
        <dbReference type="SAM" id="Coils"/>
    </source>
</evidence>
<comment type="caution">
    <text evidence="15">The sequence shown here is derived from an EMBL/GenBank/DDBJ whole genome shotgun (WGS) entry which is preliminary data.</text>
</comment>
<keyword evidence="17" id="KW-1185">Reference proteome</keyword>
<keyword evidence="8" id="KW-0333">Golgi apparatus</keyword>
<evidence type="ECO:0000256" key="11">
    <source>
        <dbReference type="SAM" id="MobiDB-lite"/>
    </source>
</evidence>
<dbReference type="GO" id="GO:0015031">
    <property type="term" value="P:protein transport"/>
    <property type="evidence" value="ECO:0007669"/>
    <property type="project" value="UniProtKB-KW"/>
</dbReference>
<feature type="coiled-coil region" evidence="10">
    <location>
        <begin position="76"/>
        <end position="142"/>
    </location>
</feature>
<evidence type="ECO:0000313" key="15">
    <source>
        <dbReference type="EMBL" id="CAF1060179.1"/>
    </source>
</evidence>
<comment type="similarity">
    <text evidence="2">Belongs to the GOSR1 family.</text>
</comment>
<evidence type="ECO:0000313" key="14">
    <source>
        <dbReference type="EMBL" id="CAF0947855.1"/>
    </source>
</evidence>
<evidence type="ECO:0000256" key="1">
    <source>
        <dbReference type="ARBA" id="ARBA00004409"/>
    </source>
</evidence>
<dbReference type="GO" id="GO:0031201">
    <property type="term" value="C:SNARE complex"/>
    <property type="evidence" value="ECO:0007669"/>
    <property type="project" value="TreeGrafter"/>
</dbReference>
<keyword evidence="10" id="KW-0175">Coiled coil</keyword>
<proteinExistence type="inferred from homology"/>
<keyword evidence="5 12" id="KW-0812">Transmembrane</keyword>
<dbReference type="Proteomes" id="UP000663854">
    <property type="component" value="Unassembled WGS sequence"/>
</dbReference>
<keyword evidence="7 12" id="KW-1133">Transmembrane helix</keyword>
<evidence type="ECO:0000256" key="4">
    <source>
        <dbReference type="ARBA" id="ARBA00022448"/>
    </source>
</evidence>
<feature type="compositionally biased region" description="Polar residues" evidence="11">
    <location>
        <begin position="1"/>
        <end position="25"/>
    </location>
</feature>
<dbReference type="GO" id="GO:0005484">
    <property type="term" value="F:SNAP receptor activity"/>
    <property type="evidence" value="ECO:0007669"/>
    <property type="project" value="TreeGrafter"/>
</dbReference>
<dbReference type="Pfam" id="PF12352">
    <property type="entry name" value="V-SNARE_C"/>
    <property type="match status" value="1"/>
</dbReference>
<protein>
    <recommendedName>
        <fullName evidence="3">Golgi SNAP receptor complex member 1</fullName>
    </recommendedName>
</protein>
<evidence type="ECO:0000256" key="6">
    <source>
        <dbReference type="ARBA" id="ARBA00022927"/>
    </source>
</evidence>
<evidence type="ECO:0000256" key="7">
    <source>
        <dbReference type="ARBA" id="ARBA00022989"/>
    </source>
</evidence>
<evidence type="ECO:0000256" key="8">
    <source>
        <dbReference type="ARBA" id="ARBA00023034"/>
    </source>
</evidence>
<reference evidence="15" key="1">
    <citation type="submission" date="2021-02" db="EMBL/GenBank/DDBJ databases">
        <authorList>
            <person name="Nowell W R."/>
        </authorList>
    </citation>
    <scope>NUCLEOTIDE SEQUENCE</scope>
</reference>
<evidence type="ECO:0000256" key="5">
    <source>
        <dbReference type="ARBA" id="ARBA00022692"/>
    </source>
</evidence>
<dbReference type="Proteomes" id="UP000663864">
    <property type="component" value="Unassembled WGS sequence"/>
</dbReference>
<organism evidence="15 17">
    <name type="scientific">Rotaria sordida</name>
    <dbReference type="NCBI Taxonomy" id="392033"/>
    <lineage>
        <taxon>Eukaryota</taxon>
        <taxon>Metazoa</taxon>
        <taxon>Spiralia</taxon>
        <taxon>Gnathifera</taxon>
        <taxon>Rotifera</taxon>
        <taxon>Eurotatoria</taxon>
        <taxon>Bdelloidea</taxon>
        <taxon>Philodinida</taxon>
        <taxon>Philodinidae</taxon>
        <taxon>Rotaria</taxon>
    </lineage>
</organism>
<dbReference type="EMBL" id="CAJNOL010000428">
    <property type="protein sequence ID" value="CAF1060179.1"/>
    <property type="molecule type" value="Genomic_DNA"/>
</dbReference>
<dbReference type="Proteomes" id="UP000663836">
    <property type="component" value="Unassembled WGS sequence"/>
</dbReference>
<dbReference type="GO" id="GO:0005801">
    <property type="term" value="C:cis-Golgi network"/>
    <property type="evidence" value="ECO:0007669"/>
    <property type="project" value="InterPro"/>
</dbReference>
<evidence type="ECO:0000256" key="12">
    <source>
        <dbReference type="SAM" id="Phobius"/>
    </source>
</evidence>
<dbReference type="GO" id="GO:0006888">
    <property type="term" value="P:endoplasmic reticulum to Golgi vesicle-mediated transport"/>
    <property type="evidence" value="ECO:0007669"/>
    <property type="project" value="InterPro"/>
</dbReference>
<dbReference type="GO" id="GO:0005797">
    <property type="term" value="C:Golgi medial cisterna"/>
    <property type="evidence" value="ECO:0007669"/>
    <property type="project" value="TreeGrafter"/>
</dbReference>